<keyword evidence="7" id="KW-1185">Reference proteome</keyword>
<dbReference type="Proteomes" id="UP000675920">
    <property type="component" value="Unplaced"/>
</dbReference>
<keyword evidence="5 6" id="KW-0472">Membrane</keyword>
<feature type="transmembrane region" description="Helical" evidence="6">
    <location>
        <begin position="37"/>
        <end position="57"/>
    </location>
</feature>
<organism evidence="7 8">
    <name type="scientific">Derxia gummosa DSM 723</name>
    <dbReference type="NCBI Taxonomy" id="1121388"/>
    <lineage>
        <taxon>Bacteria</taxon>
        <taxon>Pseudomonadati</taxon>
        <taxon>Pseudomonadota</taxon>
        <taxon>Betaproteobacteria</taxon>
        <taxon>Burkholderiales</taxon>
        <taxon>Alcaligenaceae</taxon>
        <taxon>Derxia</taxon>
    </lineage>
</organism>
<sequence>MIRGSDQRSIFGDDAVIDTRWAAPSAEQRQRVLRNTYALLALSMLPTIVGAWVGLSFNLGGLFRGWMGAIVFMAVAFGFFFAIEKYKNSSVGVALLLGFTGFMGVMLSGLLSVALRFSNGPQMITMTAGATAMLFFVLAGFATTTKRDLSNMGKFLTIGLVMLLVAMIANLFFQVPAFQLALLTISFAIFAGFLVFDLNRIVNGGETNYVTATLAVYLDLYNMFTSLLQLVMAFTGQRDE</sequence>
<dbReference type="CDD" id="cd10433">
    <property type="entry name" value="YccA_like"/>
    <property type="match status" value="1"/>
</dbReference>
<dbReference type="InterPro" id="IPR006214">
    <property type="entry name" value="Bax_inhibitor_1-related"/>
</dbReference>
<evidence type="ECO:0000313" key="8">
    <source>
        <dbReference type="RefSeq" id="WP_084545376.1"/>
    </source>
</evidence>
<dbReference type="PANTHER" id="PTHR23291">
    <property type="entry name" value="BAX INHIBITOR-RELATED"/>
    <property type="match status" value="1"/>
</dbReference>
<feature type="transmembrane region" description="Helical" evidence="6">
    <location>
        <begin position="63"/>
        <end position="83"/>
    </location>
</feature>
<feature type="transmembrane region" description="Helical" evidence="6">
    <location>
        <begin position="210"/>
        <end position="234"/>
    </location>
</feature>
<name>A0A8B6XC40_9BURK</name>
<dbReference type="AlphaFoldDB" id="A0A8B6XC40"/>
<keyword evidence="3 6" id="KW-0812">Transmembrane</keyword>
<protein>
    <submittedName>
        <fullName evidence="8">Bax inhibitor-1/YccA family protein</fullName>
    </submittedName>
</protein>
<keyword evidence="2" id="KW-1003">Cell membrane</keyword>
<evidence type="ECO:0000256" key="2">
    <source>
        <dbReference type="ARBA" id="ARBA00022475"/>
    </source>
</evidence>
<dbReference type="GO" id="GO:0005886">
    <property type="term" value="C:plasma membrane"/>
    <property type="evidence" value="ECO:0007669"/>
    <property type="project" value="UniProtKB-SubCell"/>
</dbReference>
<dbReference type="OrthoDB" id="9813298at2"/>
<dbReference type="RefSeq" id="WP_084545376.1">
    <property type="nucleotide sequence ID" value="NZ_KI519499.1"/>
</dbReference>
<evidence type="ECO:0000256" key="5">
    <source>
        <dbReference type="ARBA" id="ARBA00023136"/>
    </source>
</evidence>
<evidence type="ECO:0000256" key="6">
    <source>
        <dbReference type="RuleBase" id="RU004379"/>
    </source>
</evidence>
<feature type="transmembrane region" description="Helical" evidence="6">
    <location>
        <begin position="155"/>
        <end position="173"/>
    </location>
</feature>
<evidence type="ECO:0000256" key="1">
    <source>
        <dbReference type="ARBA" id="ARBA00004651"/>
    </source>
</evidence>
<proteinExistence type="inferred from homology"/>
<comment type="subcellular location">
    <subcellularLocation>
        <location evidence="1">Cell membrane</location>
        <topology evidence="1">Multi-pass membrane protein</topology>
    </subcellularLocation>
</comment>
<evidence type="ECO:0000256" key="4">
    <source>
        <dbReference type="ARBA" id="ARBA00022989"/>
    </source>
</evidence>
<feature type="transmembrane region" description="Helical" evidence="6">
    <location>
        <begin position="179"/>
        <end position="198"/>
    </location>
</feature>
<evidence type="ECO:0000256" key="3">
    <source>
        <dbReference type="ARBA" id="ARBA00022692"/>
    </source>
</evidence>
<dbReference type="PANTHER" id="PTHR23291:SF115">
    <property type="entry name" value="MODULATOR OF FTSH PROTEASE YCCA"/>
    <property type="match status" value="1"/>
</dbReference>
<feature type="transmembrane region" description="Helical" evidence="6">
    <location>
        <begin position="123"/>
        <end position="143"/>
    </location>
</feature>
<evidence type="ECO:0000313" key="7">
    <source>
        <dbReference type="Proteomes" id="UP000675920"/>
    </source>
</evidence>
<reference evidence="8" key="1">
    <citation type="submission" date="2025-08" db="UniProtKB">
        <authorList>
            <consortium name="RefSeq"/>
        </authorList>
    </citation>
    <scope>IDENTIFICATION</scope>
</reference>
<accession>A0A8B6XC40</accession>
<keyword evidence="4 6" id="KW-1133">Transmembrane helix</keyword>
<comment type="similarity">
    <text evidence="6">Belongs to the BI1 family.</text>
</comment>
<dbReference type="Pfam" id="PF01027">
    <property type="entry name" value="Bax1-I"/>
    <property type="match status" value="1"/>
</dbReference>
<feature type="transmembrane region" description="Helical" evidence="6">
    <location>
        <begin position="95"/>
        <end position="117"/>
    </location>
</feature>